<sequence length="415" mass="46668">MSTSHETEAEKMNASTHQSEGTSRRSIRSKNPISADKRLPSIDTSVSTSIDSHSKPKLSLSTKNMSIDYDYLLPDEFGIFRDQDGHARAMDERILQVSREDITDIVQLTIGVDNLFTQQRSIPDNNPTVLDVYPEATITGIGSHQACKPVSHASIDDVASTSLDRVTPTSLDKAPSPSIDRRYECGRRAYESYGARKFRWEQKDEYGVYRDESGHARSAAGDMIPVTKDDIRKILERASLFGEGHICLPEHATSFTPTTLAPKIYTKDEINEMVTGICGTQEKLGDELMTLVDDTYQPLDRGYNQLFRCMVELKTKIESMQHNLEKEATTSTSIDANKATSIDVKPQTSQIPEKPESLAEKKDEWEIAYINTRINDVYNPLNNNVDWLSTRIDLLQQELDTIRMNDPQPATSIDI</sequence>
<organism evidence="2 3">
    <name type="scientific">Brassica cretica</name>
    <name type="common">Mustard</name>
    <dbReference type="NCBI Taxonomy" id="69181"/>
    <lineage>
        <taxon>Eukaryota</taxon>
        <taxon>Viridiplantae</taxon>
        <taxon>Streptophyta</taxon>
        <taxon>Embryophyta</taxon>
        <taxon>Tracheophyta</taxon>
        <taxon>Spermatophyta</taxon>
        <taxon>Magnoliopsida</taxon>
        <taxon>eudicotyledons</taxon>
        <taxon>Gunneridae</taxon>
        <taxon>Pentapetalae</taxon>
        <taxon>rosids</taxon>
        <taxon>malvids</taxon>
        <taxon>Brassicales</taxon>
        <taxon>Brassicaceae</taxon>
        <taxon>Brassiceae</taxon>
        <taxon>Brassica</taxon>
    </lineage>
</organism>
<feature type="compositionally biased region" description="Low complexity" evidence="1">
    <location>
        <begin position="41"/>
        <end position="51"/>
    </location>
</feature>
<evidence type="ECO:0000256" key="1">
    <source>
        <dbReference type="SAM" id="MobiDB-lite"/>
    </source>
</evidence>
<feature type="compositionally biased region" description="Polar residues" evidence="1">
    <location>
        <begin position="329"/>
        <end position="351"/>
    </location>
</feature>
<feature type="compositionally biased region" description="Basic and acidic residues" evidence="1">
    <location>
        <begin position="1"/>
        <end position="11"/>
    </location>
</feature>
<gene>
    <name evidence="2" type="ORF">F2Q68_00009782</name>
</gene>
<proteinExistence type="predicted"/>
<evidence type="ECO:0000313" key="3">
    <source>
        <dbReference type="Proteomes" id="UP000712281"/>
    </source>
</evidence>
<reference evidence="2" key="1">
    <citation type="submission" date="2019-12" db="EMBL/GenBank/DDBJ databases">
        <title>Genome sequencing and annotation of Brassica cretica.</title>
        <authorList>
            <person name="Studholme D.J."/>
            <person name="Sarris P.F."/>
        </authorList>
    </citation>
    <scope>NUCLEOTIDE SEQUENCE</scope>
    <source>
        <strain evidence="2">PFS-001/15</strain>
        <tissue evidence="2">Leaf</tissue>
    </source>
</reference>
<dbReference type="EMBL" id="QGKW02000717">
    <property type="protein sequence ID" value="KAF2600766.1"/>
    <property type="molecule type" value="Genomic_DNA"/>
</dbReference>
<comment type="caution">
    <text evidence="2">The sequence shown here is derived from an EMBL/GenBank/DDBJ whole genome shotgun (WGS) entry which is preliminary data.</text>
</comment>
<dbReference type="AlphaFoldDB" id="A0A8S9L5V9"/>
<protein>
    <submittedName>
        <fullName evidence="2">Uncharacterized protein</fullName>
    </submittedName>
</protein>
<feature type="region of interest" description="Disordered" evidence="1">
    <location>
        <begin position="327"/>
        <end position="358"/>
    </location>
</feature>
<dbReference type="Proteomes" id="UP000712281">
    <property type="component" value="Unassembled WGS sequence"/>
</dbReference>
<name>A0A8S9L5V9_BRACR</name>
<evidence type="ECO:0000313" key="2">
    <source>
        <dbReference type="EMBL" id="KAF2600766.1"/>
    </source>
</evidence>
<feature type="region of interest" description="Disordered" evidence="1">
    <location>
        <begin position="1"/>
        <end position="58"/>
    </location>
</feature>
<accession>A0A8S9L5V9</accession>